<name>A0ACC4BIK4_POPAL</name>
<comment type="caution">
    <text evidence="1">The sequence shown here is derived from an EMBL/GenBank/DDBJ whole genome shotgun (WGS) entry which is preliminary data.</text>
</comment>
<dbReference type="EMBL" id="RCHU02000010">
    <property type="protein sequence ID" value="KAL3577927.1"/>
    <property type="molecule type" value="Genomic_DNA"/>
</dbReference>
<evidence type="ECO:0000313" key="1">
    <source>
        <dbReference type="EMBL" id="KAL3577927.1"/>
    </source>
</evidence>
<sequence>MCLQDEMTKPKQDEDVGVEEDQEKNVSEDHHDPLKSGDGDEDIDIWSSYRSSQEEAEFHQAGGDWSRFSSIRMSADVENPKAEEKQKDEIPATWYTGFLKQTSIYAVAVGYCISASLLSIINKWALTALQYFTSVAGVPVCGWCKFLEHDSLNLLTMWRFVPLAIMFYLSLFTNSELLLHANVDNFIVFRS</sequence>
<protein>
    <submittedName>
        <fullName evidence="1">Uncharacterized protein</fullName>
    </submittedName>
</protein>
<gene>
    <name evidence="1" type="ORF">D5086_019431</name>
</gene>
<proteinExistence type="predicted"/>
<keyword evidence="2" id="KW-1185">Reference proteome</keyword>
<dbReference type="Proteomes" id="UP000309997">
    <property type="component" value="Unassembled WGS sequence"/>
</dbReference>
<organism evidence="1 2">
    <name type="scientific">Populus alba</name>
    <name type="common">White poplar</name>
    <dbReference type="NCBI Taxonomy" id="43335"/>
    <lineage>
        <taxon>Eukaryota</taxon>
        <taxon>Viridiplantae</taxon>
        <taxon>Streptophyta</taxon>
        <taxon>Embryophyta</taxon>
        <taxon>Tracheophyta</taxon>
        <taxon>Spermatophyta</taxon>
        <taxon>Magnoliopsida</taxon>
        <taxon>eudicotyledons</taxon>
        <taxon>Gunneridae</taxon>
        <taxon>Pentapetalae</taxon>
        <taxon>rosids</taxon>
        <taxon>fabids</taxon>
        <taxon>Malpighiales</taxon>
        <taxon>Salicaceae</taxon>
        <taxon>Saliceae</taxon>
        <taxon>Populus</taxon>
    </lineage>
</organism>
<accession>A0ACC4BIK4</accession>
<evidence type="ECO:0000313" key="2">
    <source>
        <dbReference type="Proteomes" id="UP000309997"/>
    </source>
</evidence>
<reference evidence="1 2" key="1">
    <citation type="journal article" date="2024" name="Plant Biotechnol. J.">
        <title>Genome and CRISPR/Cas9 system of a widespread forest tree (Populus alba) in the world.</title>
        <authorList>
            <person name="Liu Y.J."/>
            <person name="Jiang P.F."/>
            <person name="Han X.M."/>
            <person name="Li X.Y."/>
            <person name="Wang H.M."/>
            <person name="Wang Y.J."/>
            <person name="Wang X.X."/>
            <person name="Zeng Q.Y."/>
        </authorList>
    </citation>
    <scope>NUCLEOTIDE SEQUENCE [LARGE SCALE GENOMIC DNA]</scope>
    <source>
        <strain evidence="2">cv. PAL-ZL1</strain>
    </source>
</reference>